<dbReference type="PANTHER" id="PTHR43245">
    <property type="entry name" value="BIFUNCTIONAL POLYMYXIN RESISTANCE PROTEIN ARNA"/>
    <property type="match status" value="1"/>
</dbReference>
<dbReference type="STRING" id="1121298.SAMN05444401_0302"/>
<feature type="domain" description="NAD-dependent epimerase/dehydratase" evidence="1">
    <location>
        <begin position="15"/>
        <end position="253"/>
    </location>
</feature>
<dbReference type="AlphaFoldDB" id="A0A1M6NS22"/>
<organism evidence="2 3">
    <name type="scientific">Clostridium amylolyticum</name>
    <dbReference type="NCBI Taxonomy" id="1121298"/>
    <lineage>
        <taxon>Bacteria</taxon>
        <taxon>Bacillati</taxon>
        <taxon>Bacillota</taxon>
        <taxon>Clostridia</taxon>
        <taxon>Eubacteriales</taxon>
        <taxon>Clostridiaceae</taxon>
        <taxon>Clostridium</taxon>
    </lineage>
</organism>
<accession>A0A1M6NS22</accession>
<dbReference type="EMBL" id="FQZO01000012">
    <property type="protein sequence ID" value="SHJ98519.1"/>
    <property type="molecule type" value="Genomic_DNA"/>
</dbReference>
<dbReference type="InterPro" id="IPR001509">
    <property type="entry name" value="Epimerase_deHydtase"/>
</dbReference>
<dbReference type="Proteomes" id="UP000184080">
    <property type="component" value="Unassembled WGS sequence"/>
</dbReference>
<dbReference type="OrthoDB" id="142826at2"/>
<proteinExistence type="predicted"/>
<dbReference type="InterPro" id="IPR050177">
    <property type="entry name" value="Lipid_A_modif_metabolic_enz"/>
</dbReference>
<reference evidence="2 3" key="1">
    <citation type="submission" date="2016-11" db="EMBL/GenBank/DDBJ databases">
        <authorList>
            <person name="Jaros S."/>
            <person name="Januszkiewicz K."/>
            <person name="Wedrychowicz H."/>
        </authorList>
    </citation>
    <scope>NUCLEOTIDE SEQUENCE [LARGE SCALE GENOMIC DNA]</scope>
    <source>
        <strain evidence="2 3">DSM 21864</strain>
    </source>
</reference>
<gene>
    <name evidence="2" type="ORF">SAMN05444401_0302</name>
</gene>
<evidence type="ECO:0000313" key="2">
    <source>
        <dbReference type="EMBL" id="SHJ98519.1"/>
    </source>
</evidence>
<evidence type="ECO:0000259" key="1">
    <source>
        <dbReference type="Pfam" id="PF01370"/>
    </source>
</evidence>
<dbReference type="RefSeq" id="WP_073012301.1">
    <property type="nucleotide sequence ID" value="NZ_FQZO01000012.1"/>
</dbReference>
<dbReference type="Gene3D" id="3.90.25.10">
    <property type="entry name" value="UDP-galactose 4-epimerase, domain 1"/>
    <property type="match status" value="1"/>
</dbReference>
<dbReference type="SUPFAM" id="SSF51735">
    <property type="entry name" value="NAD(P)-binding Rossmann-fold domains"/>
    <property type="match status" value="1"/>
</dbReference>
<dbReference type="PANTHER" id="PTHR43245:SF13">
    <property type="entry name" value="UDP-D-APIOSE_UDP-D-XYLOSE SYNTHASE 2"/>
    <property type="match status" value="1"/>
</dbReference>
<dbReference type="Pfam" id="PF01370">
    <property type="entry name" value="Epimerase"/>
    <property type="match status" value="1"/>
</dbReference>
<keyword evidence="3" id="KW-1185">Reference proteome</keyword>
<dbReference type="InterPro" id="IPR036291">
    <property type="entry name" value="NAD(P)-bd_dom_sf"/>
</dbReference>
<dbReference type="Gene3D" id="3.40.50.720">
    <property type="entry name" value="NAD(P)-binding Rossmann-like Domain"/>
    <property type="match status" value="1"/>
</dbReference>
<dbReference type="PRINTS" id="PR01713">
    <property type="entry name" value="NUCEPIMERASE"/>
</dbReference>
<sequence length="327" mass="37006">MNIESEKENYNTRFLVTGGAGFIGSNLVEELLKKGYKVRVLDNFSTGKMENIKEFLSSENFQLIEGDIRDLKKCRECCEDVDFILHQAAWGSVPRSIKEPLLYEDINIKGTLNLFKAALDNKVKRVVYASSSSVYGNSSIIPKREGEEGRVLSPYALTKRANEEYARLFYELYGLESIGLRYFNVFGKKQDSHSSYAAVIPKFITALWEDERPIIYGDGNQYRDFTAVENVIQANIKASTAPSSACGKVFNIACGDNITINELLKSISLIMHKPFNPIYQAERQGDVLYSKGDIHKAKEYIGYEPLVDVSTGLKSTIKWYETQLTMR</sequence>
<name>A0A1M6NS22_9CLOT</name>
<evidence type="ECO:0000313" key="3">
    <source>
        <dbReference type="Proteomes" id="UP000184080"/>
    </source>
</evidence>
<protein>
    <submittedName>
        <fullName evidence="2">UDP-N-acetylglucosamine 4-epimerase</fullName>
    </submittedName>
</protein>